<sequence length="161" mass="16995">MIETEAIVVKIEHDVAYVQADRKSNCSSCSQSSCGTSVLANFFARKTPLYRASNEVGAKVGDRVVVGMNESALFKGTMLLYLFPLLLLFVGAVAGSALAVTADVKDGYSVAGAFIGLATGFLGLKLFSSKMGLGRQFQPVILSRMVDMPVSVVSFAGGLKK</sequence>
<dbReference type="PIRSF" id="PIRSF004923">
    <property type="entry name" value="RseC"/>
    <property type="match status" value="1"/>
</dbReference>
<organism evidence="2 3">
    <name type="scientific">Sulfuricella denitrificans (strain DSM 22764 / NBRC 105220 / skB26)</name>
    <dbReference type="NCBI Taxonomy" id="1163617"/>
    <lineage>
        <taxon>Bacteria</taxon>
        <taxon>Pseudomonadati</taxon>
        <taxon>Pseudomonadota</taxon>
        <taxon>Betaproteobacteria</taxon>
        <taxon>Nitrosomonadales</taxon>
        <taxon>Sulfuricellaceae</taxon>
        <taxon>Sulfuricella</taxon>
    </lineage>
</organism>
<evidence type="ECO:0000313" key="2">
    <source>
        <dbReference type="EMBL" id="BAN35219.1"/>
    </source>
</evidence>
<feature type="transmembrane region" description="Helical" evidence="1">
    <location>
        <begin position="108"/>
        <end position="127"/>
    </location>
</feature>
<name>S6AKW7_SULDS</name>
<dbReference type="KEGG" id="sdr:SCD_n01393"/>
<dbReference type="OrthoDB" id="8536337at2"/>
<protein>
    <submittedName>
        <fullName evidence="2">Positive regulator of sigma E, RseC/MucC</fullName>
    </submittedName>
</protein>
<keyword evidence="3" id="KW-1185">Reference proteome</keyword>
<dbReference type="Pfam" id="PF04246">
    <property type="entry name" value="RseC_MucC"/>
    <property type="match status" value="1"/>
</dbReference>
<keyword evidence="1" id="KW-0812">Transmembrane</keyword>
<dbReference type="InterPro" id="IPR026268">
    <property type="entry name" value="RseC"/>
</dbReference>
<keyword evidence="1" id="KW-0472">Membrane</keyword>
<dbReference type="HOGENOM" id="CLU_124911_0_2_4"/>
<evidence type="ECO:0000256" key="1">
    <source>
        <dbReference type="SAM" id="Phobius"/>
    </source>
</evidence>
<dbReference type="AlphaFoldDB" id="S6AKW7"/>
<dbReference type="eggNOG" id="COG3086">
    <property type="taxonomic scope" value="Bacteria"/>
</dbReference>
<dbReference type="RefSeq" id="WP_009205827.1">
    <property type="nucleotide sequence ID" value="NC_022357.1"/>
</dbReference>
<evidence type="ECO:0000313" key="3">
    <source>
        <dbReference type="Proteomes" id="UP000015559"/>
    </source>
</evidence>
<dbReference type="Proteomes" id="UP000015559">
    <property type="component" value="Chromosome"/>
</dbReference>
<dbReference type="PANTHER" id="PTHR35867">
    <property type="entry name" value="PROTEIN RSEC"/>
    <property type="match status" value="1"/>
</dbReference>
<proteinExistence type="predicted"/>
<dbReference type="EMBL" id="AP013066">
    <property type="protein sequence ID" value="BAN35219.1"/>
    <property type="molecule type" value="Genomic_DNA"/>
</dbReference>
<feature type="transmembrane region" description="Helical" evidence="1">
    <location>
        <begin position="78"/>
        <end position="102"/>
    </location>
</feature>
<dbReference type="InterPro" id="IPR007359">
    <property type="entry name" value="SigmaE_reg_RseC_MucC"/>
</dbReference>
<reference evidence="2 3" key="1">
    <citation type="journal article" date="2012" name="Appl. Environ. Microbiol.">
        <title>Draft genome sequence of a psychrotolerant sulfur-oxidizing bacterium, Sulfuricella denitrificans skB26, and proteomic insights into cold adaptation.</title>
        <authorList>
            <person name="Watanabe T."/>
            <person name="Kojima H."/>
            <person name="Fukui M."/>
        </authorList>
    </citation>
    <scope>NUCLEOTIDE SEQUENCE [LARGE SCALE GENOMIC DNA]</scope>
    <source>
        <strain evidence="3">skB26</strain>
    </source>
</reference>
<dbReference type="PANTHER" id="PTHR35867:SF1">
    <property type="entry name" value="PROTEIN RSEC"/>
    <property type="match status" value="1"/>
</dbReference>
<dbReference type="STRING" id="1163617.SCD_n01393"/>
<keyword evidence="1" id="KW-1133">Transmembrane helix</keyword>
<accession>S6AKW7</accession>
<gene>
    <name evidence="2" type="ORF">SCD_n01393</name>
</gene>